<evidence type="ECO:0000256" key="5">
    <source>
        <dbReference type="ARBA" id="ARBA00022500"/>
    </source>
</evidence>
<dbReference type="PRINTS" id="PR00956">
    <property type="entry name" value="FLGMOTORFLIN"/>
</dbReference>
<dbReference type="AlphaFoldDB" id="A0AA96GLS1"/>
<organism evidence="10 11">
    <name type="scientific">Candidatus Nitrospira neomarina</name>
    <dbReference type="NCBI Taxonomy" id="3020899"/>
    <lineage>
        <taxon>Bacteria</taxon>
        <taxon>Pseudomonadati</taxon>
        <taxon>Nitrospirota</taxon>
        <taxon>Nitrospiria</taxon>
        <taxon>Nitrospirales</taxon>
        <taxon>Nitrospiraceae</taxon>
        <taxon>Nitrospira</taxon>
    </lineage>
</organism>
<evidence type="ECO:0000256" key="1">
    <source>
        <dbReference type="ARBA" id="ARBA00004413"/>
    </source>
</evidence>
<dbReference type="GO" id="GO:0071973">
    <property type="term" value="P:bacterial-type flagellum-dependent cell motility"/>
    <property type="evidence" value="ECO:0007669"/>
    <property type="project" value="InterPro"/>
</dbReference>
<evidence type="ECO:0000313" key="10">
    <source>
        <dbReference type="EMBL" id="WNM62770.1"/>
    </source>
</evidence>
<dbReference type="Gene3D" id="2.30.330.10">
    <property type="entry name" value="SpoA-like"/>
    <property type="match status" value="1"/>
</dbReference>
<dbReference type="InterPro" id="IPR001543">
    <property type="entry name" value="FliN-like_C"/>
</dbReference>
<feature type="region of interest" description="Disordered" evidence="8">
    <location>
        <begin position="21"/>
        <end position="56"/>
    </location>
</feature>
<keyword evidence="10" id="KW-0969">Cilium</keyword>
<evidence type="ECO:0000256" key="2">
    <source>
        <dbReference type="ARBA" id="ARBA00009226"/>
    </source>
</evidence>
<feature type="domain" description="Flagellar motor switch protein FliN-like C-terminal" evidence="9">
    <location>
        <begin position="61"/>
        <end position="131"/>
    </location>
</feature>
<evidence type="ECO:0000256" key="3">
    <source>
        <dbReference type="ARBA" id="ARBA00021897"/>
    </source>
</evidence>
<evidence type="ECO:0000256" key="7">
    <source>
        <dbReference type="ARBA" id="ARBA00023136"/>
    </source>
</evidence>
<sequence length="141" mass="15489">MSEDENIDLDTFDAEKEMMEALAQEAATKEPNSAAKKQEVAASTSSHTPQLNGSHDQNLNRILDIPLVLSAQLGNTRMLIKDLLQLGPGSIVELDKLAGEPLEVLVNERLVARGEVVMVNEKFGIRLTDVISPTERVNKLR</sequence>
<keyword evidence="10" id="KW-0282">Flagellum</keyword>
<keyword evidence="10" id="KW-0966">Cell projection</keyword>
<dbReference type="PANTHER" id="PTHR43484:SF1">
    <property type="entry name" value="FLAGELLAR MOTOR SWITCH PROTEIN FLIN"/>
    <property type="match status" value="1"/>
</dbReference>
<evidence type="ECO:0000256" key="6">
    <source>
        <dbReference type="ARBA" id="ARBA00022779"/>
    </source>
</evidence>
<comment type="similarity">
    <text evidence="2">Belongs to the FliN/MopA/SpaO family.</text>
</comment>
<name>A0AA96GLS1_9BACT</name>
<evidence type="ECO:0000256" key="4">
    <source>
        <dbReference type="ARBA" id="ARBA00022475"/>
    </source>
</evidence>
<dbReference type="GO" id="GO:0003774">
    <property type="term" value="F:cytoskeletal motor activity"/>
    <property type="evidence" value="ECO:0007669"/>
    <property type="project" value="InterPro"/>
</dbReference>
<comment type="subcellular location">
    <subcellularLocation>
        <location evidence="1">Cell membrane</location>
        <topology evidence="1">Peripheral membrane protein</topology>
        <orientation evidence="1">Cytoplasmic side</orientation>
    </subcellularLocation>
</comment>
<keyword evidence="4" id="KW-1003">Cell membrane</keyword>
<dbReference type="InterPro" id="IPR001172">
    <property type="entry name" value="FliN_T3SS_HrcQb"/>
</dbReference>
<dbReference type="GO" id="GO:0009425">
    <property type="term" value="C:bacterial-type flagellum basal body"/>
    <property type="evidence" value="ECO:0007669"/>
    <property type="project" value="InterPro"/>
</dbReference>
<dbReference type="EMBL" id="CP116968">
    <property type="protein sequence ID" value="WNM62770.1"/>
    <property type="molecule type" value="Genomic_DNA"/>
</dbReference>
<dbReference type="KEGG" id="nneo:PQG83_03200"/>
<dbReference type="GO" id="GO:0005886">
    <property type="term" value="C:plasma membrane"/>
    <property type="evidence" value="ECO:0007669"/>
    <property type="project" value="UniProtKB-SubCell"/>
</dbReference>
<evidence type="ECO:0000259" key="9">
    <source>
        <dbReference type="Pfam" id="PF01052"/>
    </source>
</evidence>
<gene>
    <name evidence="10" type="primary">fliN</name>
    <name evidence="10" type="ORF">PQG83_03200</name>
</gene>
<accession>A0AA96GLS1</accession>
<protein>
    <recommendedName>
        <fullName evidence="3">Flagellar motor switch protein FliN</fullName>
    </recommendedName>
</protein>
<dbReference type="InterPro" id="IPR051469">
    <property type="entry name" value="FliN/MopA/SpaO"/>
</dbReference>
<keyword evidence="5" id="KW-0145">Chemotaxis</keyword>
<reference evidence="10 11" key="1">
    <citation type="submission" date="2023-01" db="EMBL/GenBank/DDBJ databases">
        <title>Cultivation and genomic characterization of new, ubiquitous marine nitrite-oxidizing bacteria from the Nitrospirales.</title>
        <authorList>
            <person name="Mueller A.J."/>
            <person name="Daebeler A."/>
            <person name="Herbold C.W."/>
            <person name="Kirkegaard R.H."/>
            <person name="Daims H."/>
        </authorList>
    </citation>
    <scope>NUCLEOTIDE SEQUENCE [LARGE SCALE GENOMIC DNA]</scope>
    <source>
        <strain evidence="10 11">DK</strain>
    </source>
</reference>
<evidence type="ECO:0000313" key="11">
    <source>
        <dbReference type="Proteomes" id="UP001302494"/>
    </source>
</evidence>
<dbReference type="InterPro" id="IPR012826">
    <property type="entry name" value="FliN"/>
</dbReference>
<dbReference type="GO" id="GO:0006935">
    <property type="term" value="P:chemotaxis"/>
    <property type="evidence" value="ECO:0007669"/>
    <property type="project" value="UniProtKB-KW"/>
</dbReference>
<proteinExistence type="inferred from homology"/>
<keyword evidence="6" id="KW-0283">Flagellar rotation</keyword>
<dbReference type="SUPFAM" id="SSF101801">
    <property type="entry name" value="Surface presentation of antigens (SPOA)"/>
    <property type="match status" value="1"/>
</dbReference>
<dbReference type="InterPro" id="IPR036429">
    <property type="entry name" value="SpoA-like_sf"/>
</dbReference>
<dbReference type="Pfam" id="PF01052">
    <property type="entry name" value="FliMN_C"/>
    <property type="match status" value="1"/>
</dbReference>
<feature type="compositionally biased region" description="Polar residues" evidence="8">
    <location>
        <begin position="41"/>
        <end position="56"/>
    </location>
</feature>
<dbReference type="Proteomes" id="UP001302494">
    <property type="component" value="Chromosome"/>
</dbReference>
<dbReference type="PANTHER" id="PTHR43484">
    <property type="match status" value="1"/>
</dbReference>
<keyword evidence="7" id="KW-0472">Membrane</keyword>
<dbReference type="RefSeq" id="WP_312746729.1">
    <property type="nucleotide sequence ID" value="NZ_CP116968.1"/>
</dbReference>
<evidence type="ECO:0000256" key="8">
    <source>
        <dbReference type="SAM" id="MobiDB-lite"/>
    </source>
</evidence>
<keyword evidence="11" id="KW-1185">Reference proteome</keyword>
<dbReference type="NCBIfam" id="TIGR02480">
    <property type="entry name" value="fliN"/>
    <property type="match status" value="1"/>
</dbReference>